<organism evidence="2 3">
    <name type="scientific">Alkaliphilus pronyensis</name>
    <dbReference type="NCBI Taxonomy" id="1482732"/>
    <lineage>
        <taxon>Bacteria</taxon>
        <taxon>Bacillati</taxon>
        <taxon>Bacillota</taxon>
        <taxon>Clostridia</taxon>
        <taxon>Peptostreptococcales</taxon>
        <taxon>Natronincolaceae</taxon>
        <taxon>Alkaliphilus</taxon>
    </lineage>
</organism>
<dbReference type="PANTHER" id="PTHR11647">
    <property type="entry name" value="HYDRANTOINASE/DIHYDROPYRIMIDINASE FAMILY MEMBER"/>
    <property type="match status" value="1"/>
</dbReference>
<dbReference type="SUPFAM" id="SSF51556">
    <property type="entry name" value="Metallo-dependent hydrolases"/>
    <property type="match status" value="1"/>
</dbReference>
<dbReference type="InterPro" id="IPR032466">
    <property type="entry name" value="Metal_Hydrolase"/>
</dbReference>
<dbReference type="Proteomes" id="UP000432715">
    <property type="component" value="Unassembled WGS sequence"/>
</dbReference>
<dbReference type="Gene3D" id="3.20.20.140">
    <property type="entry name" value="Metal-dependent hydrolases"/>
    <property type="match status" value="1"/>
</dbReference>
<evidence type="ECO:0000313" key="3">
    <source>
        <dbReference type="Proteomes" id="UP000432715"/>
    </source>
</evidence>
<sequence length="460" mass="50781">MKRLVINNGYVIDPANKISSLLNIAIEGGKIVEISNDILHGEELIDAEGLIISPGFIDCHMHEDPYDPELDKINISIFNCMLRMGVTTAVGGNCGSGPVDIPKYINAIDRAGLPVNFSMLVPHNILRALEGINDKYGKASPVEISNMKIRAQQYLDLGCLGISFGIRYVPGLDEKELKEISSACKKDKKIIVAHIRDDAKNVIASAKELIEIGLNHNLPIQISHLGSMGAYGQMEELLSLIDYHKLNGLDISADCYPYNAFSTSVGATTYDSGFLERYGADYEAIEIAEGKYKGQRCTEEIFKELRDTNPAILTIGHFMREEDVDKAISHPNVFIASDGVMHNYQGHPRAAGTFPRVISKYVKEKQLISLYDAIGKMTWLPAKKYGLAKGTLSIGSDGDILIFDYNEIKDNSTFEEPALPPNGIKYVLVNGEISCKDNNILSYTSGRFIRTSTESYTIQK</sequence>
<protein>
    <submittedName>
        <fullName evidence="2">Amidohydrolase family protein</fullName>
    </submittedName>
</protein>
<proteinExistence type="predicted"/>
<name>A0A6I0F5Y2_9FIRM</name>
<dbReference type="Pfam" id="PF07969">
    <property type="entry name" value="Amidohydro_3"/>
    <property type="match status" value="1"/>
</dbReference>
<dbReference type="InterPro" id="IPR050378">
    <property type="entry name" value="Metallo-dep_Hydrolases_sf"/>
</dbReference>
<comment type="caution">
    <text evidence="2">The sequence shown here is derived from an EMBL/GenBank/DDBJ whole genome shotgun (WGS) entry which is preliminary data.</text>
</comment>
<dbReference type="OrthoDB" id="9775607at2"/>
<gene>
    <name evidence="2" type="ORF">F8154_06505</name>
</gene>
<dbReference type="AlphaFoldDB" id="A0A6I0F5Y2"/>
<dbReference type="PANTHER" id="PTHR11647:SF1">
    <property type="entry name" value="COLLAPSIN RESPONSE MEDIATOR PROTEIN"/>
    <property type="match status" value="1"/>
</dbReference>
<dbReference type="InterPro" id="IPR013108">
    <property type="entry name" value="Amidohydro_3"/>
</dbReference>
<dbReference type="EMBL" id="WBZC01000019">
    <property type="protein sequence ID" value="KAB3535429.1"/>
    <property type="molecule type" value="Genomic_DNA"/>
</dbReference>
<dbReference type="InterPro" id="IPR011059">
    <property type="entry name" value="Metal-dep_hydrolase_composite"/>
</dbReference>
<keyword evidence="3" id="KW-1185">Reference proteome</keyword>
<dbReference type="RefSeq" id="WP_151860794.1">
    <property type="nucleotide sequence ID" value="NZ_WBZC01000019.1"/>
</dbReference>
<evidence type="ECO:0000313" key="2">
    <source>
        <dbReference type="EMBL" id="KAB3535429.1"/>
    </source>
</evidence>
<accession>A0A6I0F5Y2</accession>
<reference evidence="2 3" key="1">
    <citation type="submission" date="2019-10" db="EMBL/GenBank/DDBJ databases">
        <title>Alkaliphilus serpentinus sp. nov. and Alkaliphilus pronyensis sp. nov., two novel anaerobic alkaliphilic species isolated from the serpentinized-hosted hydrothermal field of the Prony Bay (New Caledonia).</title>
        <authorList>
            <person name="Postec A."/>
        </authorList>
    </citation>
    <scope>NUCLEOTIDE SEQUENCE [LARGE SCALE GENOMIC DNA]</scope>
    <source>
        <strain evidence="2 3">LacV</strain>
    </source>
</reference>
<feature type="domain" description="Amidohydrolase 3" evidence="1">
    <location>
        <begin position="324"/>
        <end position="433"/>
    </location>
</feature>
<keyword evidence="2" id="KW-0378">Hydrolase</keyword>
<evidence type="ECO:0000259" key="1">
    <source>
        <dbReference type="Pfam" id="PF07969"/>
    </source>
</evidence>
<dbReference type="GO" id="GO:0016810">
    <property type="term" value="F:hydrolase activity, acting on carbon-nitrogen (but not peptide) bonds"/>
    <property type="evidence" value="ECO:0007669"/>
    <property type="project" value="InterPro"/>
</dbReference>
<dbReference type="SUPFAM" id="SSF51338">
    <property type="entry name" value="Composite domain of metallo-dependent hydrolases"/>
    <property type="match status" value="1"/>
</dbReference>